<dbReference type="Pfam" id="PF06974">
    <property type="entry name" value="WS_DGAT_C"/>
    <property type="match status" value="1"/>
</dbReference>
<protein>
    <submittedName>
        <fullName evidence="2">Diacylglycerol O-acyltransferase</fullName>
        <ecNumber evidence="2">2.3.1.20</ecNumber>
    </submittedName>
</protein>
<dbReference type="EMBL" id="PPEA01000440">
    <property type="protein sequence ID" value="PQM46760.1"/>
    <property type="molecule type" value="Genomic_DNA"/>
</dbReference>
<name>A0A2S8BJ97_9MYCO</name>
<evidence type="ECO:0000313" key="3">
    <source>
        <dbReference type="Proteomes" id="UP000238296"/>
    </source>
</evidence>
<keyword evidence="2" id="KW-0808">Transferase</keyword>
<feature type="domain" description="O-acyltransferase WSD1 C-terminal" evidence="1">
    <location>
        <begin position="1"/>
        <end position="72"/>
    </location>
</feature>
<gene>
    <name evidence="2" type="ORF">C1Y40_03069</name>
</gene>
<organism evidence="2 3">
    <name type="scientific">Mycobacterium talmoniae</name>
    <dbReference type="NCBI Taxonomy" id="1858794"/>
    <lineage>
        <taxon>Bacteria</taxon>
        <taxon>Bacillati</taxon>
        <taxon>Actinomycetota</taxon>
        <taxon>Actinomycetes</taxon>
        <taxon>Mycobacteriales</taxon>
        <taxon>Mycobacteriaceae</taxon>
        <taxon>Mycobacterium</taxon>
    </lineage>
</organism>
<dbReference type="Proteomes" id="UP000238296">
    <property type="component" value="Unassembled WGS sequence"/>
</dbReference>
<evidence type="ECO:0000313" key="2">
    <source>
        <dbReference type="EMBL" id="PQM46760.1"/>
    </source>
</evidence>
<dbReference type="EC" id="2.3.1.20" evidence="2"/>
<proteinExistence type="predicted"/>
<sequence>MTNVPGPQAQMYIAGTKLLETYAVPPLLYNQVLAIGVTSYNGMVYFGINADRQAMSDVDMLPALLAESLDELLEAAK</sequence>
<dbReference type="GO" id="GO:0004144">
    <property type="term" value="F:diacylglycerol O-acyltransferase activity"/>
    <property type="evidence" value="ECO:0007669"/>
    <property type="project" value="UniProtKB-EC"/>
</dbReference>
<accession>A0A2S8BJ97</accession>
<evidence type="ECO:0000259" key="1">
    <source>
        <dbReference type="Pfam" id="PF06974"/>
    </source>
</evidence>
<reference evidence="2 3" key="1">
    <citation type="journal article" date="2017" name="Int. J. Syst. Evol. Microbiol.">
        <title>Mycobacterium talmoniae sp. nov., a slowly growing mycobacterium isolated from human respiratory samples.</title>
        <authorList>
            <person name="Davidson R.M."/>
            <person name="DeGroote M.A."/>
            <person name="Marola J.L."/>
            <person name="Buss S."/>
            <person name="Jones V."/>
            <person name="McNeil M.R."/>
            <person name="Freifeld A.G."/>
            <person name="Elaine Epperson L."/>
            <person name="Hasan N.A."/>
            <person name="Jackson M."/>
            <person name="Iwen P.C."/>
            <person name="Salfinger M."/>
            <person name="Strong M."/>
        </authorList>
    </citation>
    <scope>NUCLEOTIDE SEQUENCE [LARGE SCALE GENOMIC DNA]</scope>
    <source>
        <strain evidence="2 3">ATCC BAA-2683</strain>
    </source>
</reference>
<comment type="caution">
    <text evidence="2">The sequence shown here is derived from an EMBL/GenBank/DDBJ whole genome shotgun (WGS) entry which is preliminary data.</text>
</comment>
<dbReference type="AlphaFoldDB" id="A0A2S8BJ97"/>
<dbReference type="InterPro" id="IPR009721">
    <property type="entry name" value="O-acyltransferase_WSD1_C"/>
</dbReference>
<keyword evidence="2" id="KW-0012">Acyltransferase</keyword>